<reference evidence="11 12" key="1">
    <citation type="submission" date="2014-04" db="EMBL/GenBank/DDBJ databases">
        <title>Genome assembly of Hyalangium minutum DSM 14724.</title>
        <authorList>
            <person name="Sharma G."/>
            <person name="Subramanian S."/>
        </authorList>
    </citation>
    <scope>NUCLEOTIDE SEQUENCE [LARGE SCALE GENOMIC DNA]</scope>
    <source>
        <strain evidence="11 12">DSM 14724</strain>
    </source>
</reference>
<evidence type="ECO:0000256" key="7">
    <source>
        <dbReference type="ARBA" id="ARBA00023136"/>
    </source>
</evidence>
<keyword evidence="7 9" id="KW-0472">Membrane</keyword>
<feature type="region of interest" description="Disordered" evidence="8">
    <location>
        <begin position="483"/>
        <end position="518"/>
    </location>
</feature>
<dbReference type="STRING" id="394096.DB31_1137"/>
<dbReference type="EMBL" id="JMCB01000011">
    <property type="protein sequence ID" value="KFE66072.1"/>
    <property type="molecule type" value="Genomic_DNA"/>
</dbReference>
<evidence type="ECO:0000256" key="1">
    <source>
        <dbReference type="ARBA" id="ARBA00004651"/>
    </source>
</evidence>
<dbReference type="RefSeq" id="WP_052420261.1">
    <property type="nucleotide sequence ID" value="NZ_JMCB01000011.1"/>
</dbReference>
<dbReference type="InterPro" id="IPR050297">
    <property type="entry name" value="LipidA_mod_glycosyltrf_83"/>
</dbReference>
<feature type="transmembrane region" description="Helical" evidence="9">
    <location>
        <begin position="344"/>
        <end position="361"/>
    </location>
</feature>
<dbReference type="GO" id="GO:0005886">
    <property type="term" value="C:plasma membrane"/>
    <property type="evidence" value="ECO:0007669"/>
    <property type="project" value="UniProtKB-SubCell"/>
</dbReference>
<dbReference type="InterPro" id="IPR038731">
    <property type="entry name" value="RgtA/B/C-like"/>
</dbReference>
<comment type="caution">
    <text evidence="11">The sequence shown here is derived from an EMBL/GenBank/DDBJ whole genome shotgun (WGS) entry which is preliminary data.</text>
</comment>
<evidence type="ECO:0000259" key="10">
    <source>
        <dbReference type="Pfam" id="PF13231"/>
    </source>
</evidence>
<dbReference type="AlphaFoldDB" id="A0A085WEF9"/>
<feature type="transmembrane region" description="Helical" evidence="9">
    <location>
        <begin position="290"/>
        <end position="309"/>
    </location>
</feature>
<keyword evidence="3" id="KW-0328">Glycosyltransferase</keyword>
<keyword evidence="5 9" id="KW-0812">Transmembrane</keyword>
<organism evidence="11 12">
    <name type="scientific">Hyalangium minutum</name>
    <dbReference type="NCBI Taxonomy" id="394096"/>
    <lineage>
        <taxon>Bacteria</taxon>
        <taxon>Pseudomonadati</taxon>
        <taxon>Myxococcota</taxon>
        <taxon>Myxococcia</taxon>
        <taxon>Myxococcales</taxon>
        <taxon>Cystobacterineae</taxon>
        <taxon>Archangiaceae</taxon>
        <taxon>Hyalangium</taxon>
    </lineage>
</organism>
<evidence type="ECO:0000256" key="5">
    <source>
        <dbReference type="ARBA" id="ARBA00022692"/>
    </source>
</evidence>
<dbReference type="PANTHER" id="PTHR33908:SF3">
    <property type="entry name" value="UNDECAPRENYL PHOSPHATE-ALPHA-4-AMINO-4-DEOXY-L-ARABINOSE ARABINOSYL TRANSFERASE"/>
    <property type="match status" value="1"/>
</dbReference>
<evidence type="ECO:0000313" key="12">
    <source>
        <dbReference type="Proteomes" id="UP000028725"/>
    </source>
</evidence>
<accession>A0A085WEF9</accession>
<comment type="subcellular location">
    <subcellularLocation>
        <location evidence="1">Cell membrane</location>
        <topology evidence="1">Multi-pass membrane protein</topology>
    </subcellularLocation>
</comment>
<feature type="compositionally biased region" description="Basic and acidic residues" evidence="8">
    <location>
        <begin position="486"/>
        <end position="500"/>
    </location>
</feature>
<evidence type="ECO:0000256" key="9">
    <source>
        <dbReference type="SAM" id="Phobius"/>
    </source>
</evidence>
<dbReference type="GO" id="GO:0010041">
    <property type="term" value="P:response to iron(III) ion"/>
    <property type="evidence" value="ECO:0007669"/>
    <property type="project" value="TreeGrafter"/>
</dbReference>
<dbReference type="Pfam" id="PF13231">
    <property type="entry name" value="PMT_2"/>
    <property type="match status" value="1"/>
</dbReference>
<feature type="transmembrane region" description="Helical" evidence="9">
    <location>
        <begin position="202"/>
        <end position="222"/>
    </location>
</feature>
<feature type="transmembrane region" description="Helical" evidence="9">
    <location>
        <begin position="107"/>
        <end position="123"/>
    </location>
</feature>
<feature type="compositionally biased region" description="Gly residues" evidence="8">
    <location>
        <begin position="501"/>
        <end position="518"/>
    </location>
</feature>
<gene>
    <name evidence="11" type="ORF">DB31_1137</name>
</gene>
<feature type="transmembrane region" description="Helical" evidence="9">
    <location>
        <begin position="162"/>
        <end position="190"/>
    </location>
</feature>
<dbReference type="GO" id="GO:0009103">
    <property type="term" value="P:lipopolysaccharide biosynthetic process"/>
    <property type="evidence" value="ECO:0007669"/>
    <property type="project" value="UniProtKB-ARBA"/>
</dbReference>
<dbReference type="GO" id="GO:0016763">
    <property type="term" value="F:pentosyltransferase activity"/>
    <property type="evidence" value="ECO:0007669"/>
    <property type="project" value="TreeGrafter"/>
</dbReference>
<feature type="transmembrane region" description="Helical" evidence="9">
    <location>
        <begin position="260"/>
        <end position="278"/>
    </location>
</feature>
<keyword evidence="6 9" id="KW-1133">Transmembrane helix</keyword>
<proteinExistence type="predicted"/>
<evidence type="ECO:0000256" key="4">
    <source>
        <dbReference type="ARBA" id="ARBA00022679"/>
    </source>
</evidence>
<keyword evidence="12" id="KW-1185">Reference proteome</keyword>
<keyword evidence="2" id="KW-1003">Cell membrane</keyword>
<evidence type="ECO:0000313" key="11">
    <source>
        <dbReference type="EMBL" id="KFE66072.1"/>
    </source>
</evidence>
<dbReference type="PATRIC" id="fig|394096.3.peg.5479"/>
<protein>
    <recommendedName>
        <fullName evidence="10">Glycosyltransferase RgtA/B/C/D-like domain-containing protein</fullName>
    </recommendedName>
</protein>
<sequence length="518" mass="56528">MWALALVALAAWVLRFLPLTRAEGAFNYPVDYAEGLYYTASALFFEGHWPYRDFVFVHPPGSLLLWWPATLVGSSWSPDVGFTVARWMATLCGAFNVLLVGRLSLRIWGPVAGIVAALVYASFPETVLIERGPFLEPLLNLACLSAANVWLSPPDSGRERTWWIVAGALFGLAVSVKLLGGIWLFAALLSRPLSFSWDWRPQAVLLAAAAVTGALLFAPFFLQAPSEFLSQVFFFQALRPADGDLNHMGRLYELFPERRLVGLALALLGLVLVAIRAFRTTQATRTAERFFAVTYILTITAFLSSPSYWNQYNTFAASDSVLAGVGAAAVCQWVEGWWPRQGRAVAVLLALAVLLPTLEALRGGLMLKSPGLVKFGEHVRKNVPPDRRLFAFEPAWGLVAGRLPPVIPGAPLVVDSSALQLQSGMAAGEGREHAEETFRTKAAQQPILQMLEQSDFVALGWRGARQLSPESRDWFHQHFDPCLPKQGKEGPDLWVKKSGEGEGPGSACEGGKGSPGVP</sequence>
<evidence type="ECO:0000256" key="6">
    <source>
        <dbReference type="ARBA" id="ARBA00022989"/>
    </source>
</evidence>
<evidence type="ECO:0000256" key="2">
    <source>
        <dbReference type="ARBA" id="ARBA00022475"/>
    </source>
</evidence>
<name>A0A085WEF9_9BACT</name>
<evidence type="ECO:0000256" key="3">
    <source>
        <dbReference type="ARBA" id="ARBA00022676"/>
    </source>
</evidence>
<keyword evidence="4" id="KW-0808">Transferase</keyword>
<dbReference type="PANTHER" id="PTHR33908">
    <property type="entry name" value="MANNOSYLTRANSFERASE YKCB-RELATED"/>
    <property type="match status" value="1"/>
</dbReference>
<dbReference type="Proteomes" id="UP000028725">
    <property type="component" value="Unassembled WGS sequence"/>
</dbReference>
<feature type="domain" description="Glycosyltransferase RgtA/B/C/D-like" evidence="10">
    <location>
        <begin position="80"/>
        <end position="220"/>
    </location>
</feature>
<evidence type="ECO:0000256" key="8">
    <source>
        <dbReference type="SAM" id="MobiDB-lite"/>
    </source>
</evidence>
<feature type="transmembrane region" description="Helical" evidence="9">
    <location>
        <begin position="80"/>
        <end position="100"/>
    </location>
</feature>